<sequence>MNAKDKRVIPSKLVVAGQGDALFNAITEIDELKDQNAALLAELMSLKGAYYRARNKSFALEDQNAELLEALERHTKMFEMVCDKVDFGNAFLDAETIGEWNEASIQATEAIRKARGE</sequence>
<reference evidence="2" key="1">
    <citation type="journal article" date="2014" name="Front. Microbiol.">
        <title>High frequency of phylogenetically diverse reductive dehalogenase-homologous genes in deep subseafloor sedimentary metagenomes.</title>
        <authorList>
            <person name="Kawai M."/>
            <person name="Futagami T."/>
            <person name="Toyoda A."/>
            <person name="Takaki Y."/>
            <person name="Nishi S."/>
            <person name="Hori S."/>
            <person name="Arai W."/>
            <person name="Tsubouchi T."/>
            <person name="Morono Y."/>
            <person name="Uchiyama I."/>
            <person name="Ito T."/>
            <person name="Fujiyama A."/>
            <person name="Inagaki F."/>
            <person name="Takami H."/>
        </authorList>
    </citation>
    <scope>NUCLEOTIDE SEQUENCE</scope>
    <source>
        <strain evidence="2">Expedition CK06-06</strain>
    </source>
</reference>
<gene>
    <name evidence="2" type="ORF">S03H2_18238</name>
</gene>
<dbReference type="EMBL" id="BARU01009455">
    <property type="protein sequence ID" value="GAH37233.1"/>
    <property type="molecule type" value="Genomic_DNA"/>
</dbReference>
<accession>X1GW47</accession>
<organism evidence="2">
    <name type="scientific">marine sediment metagenome</name>
    <dbReference type="NCBI Taxonomy" id="412755"/>
    <lineage>
        <taxon>unclassified sequences</taxon>
        <taxon>metagenomes</taxon>
        <taxon>ecological metagenomes</taxon>
    </lineage>
</organism>
<keyword evidence="1" id="KW-0175">Coiled coil</keyword>
<feature type="coiled-coil region" evidence="1">
    <location>
        <begin position="22"/>
        <end position="49"/>
    </location>
</feature>
<comment type="caution">
    <text evidence="2">The sequence shown here is derived from an EMBL/GenBank/DDBJ whole genome shotgun (WGS) entry which is preliminary data.</text>
</comment>
<proteinExistence type="predicted"/>
<dbReference type="AlphaFoldDB" id="X1GW47"/>
<name>X1GW47_9ZZZZ</name>
<evidence type="ECO:0000256" key="1">
    <source>
        <dbReference type="SAM" id="Coils"/>
    </source>
</evidence>
<protein>
    <submittedName>
        <fullName evidence="2">Uncharacterized protein</fullName>
    </submittedName>
</protein>
<evidence type="ECO:0000313" key="2">
    <source>
        <dbReference type="EMBL" id="GAH37233.1"/>
    </source>
</evidence>